<feature type="domain" description="Fringe-like glycosyltransferase" evidence="10">
    <location>
        <begin position="270"/>
        <end position="474"/>
    </location>
</feature>
<sequence length="509" mass="57379">MNDTCELAQIYFIPSCACWVHTCVMEGCPFVSLFSVALLCSVVNSLKTPEHALHRCPEPNEVVFVIQSQKNKYHAEQAEKKRQELFHQAVSLKKESTVVCLHELTDYDGNWSILPALPHLSVLCGNRCSWFFFMEEVTMVKIQTLLRVLSRFDAEKEWFLGSPLYDDESSIIHHYAFSDDPSSFQYPDFGAGWALSKALLQRLAKQVNDNPPKSDFTIDLKHEIALYIWGQGSGPALSPVPEFCVKPHSTADMEKCATTITTHLPDCGDPVRTEDVFVAVKTCEKFHTERIPVVKQTWAQDAVYLEYYSDTADSSIPTVDLGVPNTDRGHCGKTFAILERFLSGAVSPSDWLLIVDDDTLISLPRLKKLLSCYDPREPVSLGERYGYGLIQNGYSYITGGGGMVFSRAAVGRLLSSGCRCYSDDAPDDMVLGMCMNTLGLPVTHSPLFHQARPDDYPKAYLARQPQISFHKHWNVNPGEMYRQWLLDPVDQRETVTETATETRYDKEEL</sequence>
<keyword evidence="6" id="KW-0735">Signal-anchor</keyword>
<reference evidence="11 12" key="1">
    <citation type="submission" date="2020-06" db="EMBL/GenBank/DDBJ databases">
        <authorList>
            <consortium name="Wellcome Sanger Institute Data Sharing"/>
        </authorList>
    </citation>
    <scope>NUCLEOTIDE SEQUENCE [LARGE SCALE GENOMIC DNA]</scope>
</reference>
<evidence type="ECO:0000259" key="10">
    <source>
        <dbReference type="Pfam" id="PF02434"/>
    </source>
</evidence>
<keyword evidence="4" id="KW-0808">Transferase</keyword>
<evidence type="ECO:0000256" key="2">
    <source>
        <dbReference type="ARBA" id="ARBA00008661"/>
    </source>
</evidence>
<evidence type="ECO:0000256" key="6">
    <source>
        <dbReference type="ARBA" id="ARBA00022968"/>
    </source>
</evidence>
<dbReference type="RefSeq" id="XP_028838712.1">
    <property type="nucleotide sequence ID" value="XM_028982879.1"/>
</dbReference>
<organism evidence="11 12">
    <name type="scientific">Denticeps clupeoides</name>
    <name type="common">denticle herring</name>
    <dbReference type="NCBI Taxonomy" id="299321"/>
    <lineage>
        <taxon>Eukaryota</taxon>
        <taxon>Metazoa</taxon>
        <taxon>Chordata</taxon>
        <taxon>Craniata</taxon>
        <taxon>Vertebrata</taxon>
        <taxon>Euteleostomi</taxon>
        <taxon>Actinopterygii</taxon>
        <taxon>Neopterygii</taxon>
        <taxon>Teleostei</taxon>
        <taxon>Clupei</taxon>
        <taxon>Clupeiformes</taxon>
        <taxon>Denticipitoidei</taxon>
        <taxon>Denticipitidae</taxon>
        <taxon>Denticeps</taxon>
    </lineage>
</organism>
<evidence type="ECO:0000313" key="11">
    <source>
        <dbReference type="Ensembl" id="ENSDCDP00010057582.1"/>
    </source>
</evidence>
<keyword evidence="12" id="KW-1185">Reference proteome</keyword>
<name>A0AAY4EIY0_9TELE</name>
<evidence type="ECO:0000256" key="1">
    <source>
        <dbReference type="ARBA" id="ARBA00004606"/>
    </source>
</evidence>
<evidence type="ECO:0000256" key="3">
    <source>
        <dbReference type="ARBA" id="ARBA00022676"/>
    </source>
</evidence>
<dbReference type="GeneTree" id="ENSGT00940000155499"/>
<evidence type="ECO:0000313" key="12">
    <source>
        <dbReference type="Proteomes" id="UP000694580"/>
    </source>
</evidence>
<comment type="subcellular location">
    <subcellularLocation>
        <location evidence="9">Endomembrane system</location>
        <topology evidence="9">Single-pass membrane protein</topology>
    </subcellularLocation>
    <subcellularLocation>
        <location evidence="1">Membrane</location>
        <topology evidence="1">Single-pass type II membrane protein</topology>
    </subcellularLocation>
</comment>
<gene>
    <name evidence="11" type="primary">b3glctb</name>
</gene>
<accession>A0AAY4EIY0</accession>
<keyword evidence="3" id="KW-0328">Glycosyltransferase</keyword>
<dbReference type="GO" id="GO:0012505">
    <property type="term" value="C:endomembrane system"/>
    <property type="evidence" value="ECO:0007669"/>
    <property type="project" value="UniProtKB-SubCell"/>
</dbReference>
<dbReference type="PANTHER" id="PTHR10811">
    <property type="entry name" value="FRINGE-RELATED"/>
    <property type="match status" value="1"/>
</dbReference>
<dbReference type="FunFam" id="3.90.550.50:FF:000008">
    <property type="entry name" value="Beta-1,3-glucosyltransferase"/>
    <property type="match status" value="1"/>
</dbReference>
<protein>
    <recommendedName>
        <fullName evidence="10">Fringe-like glycosyltransferase domain-containing protein</fullName>
    </recommendedName>
</protein>
<keyword evidence="5" id="KW-0812">Transmembrane</keyword>
<keyword evidence="7" id="KW-1133">Transmembrane helix</keyword>
<dbReference type="GO" id="GO:0016020">
    <property type="term" value="C:membrane"/>
    <property type="evidence" value="ECO:0007669"/>
    <property type="project" value="UniProtKB-SubCell"/>
</dbReference>
<dbReference type="Ensembl" id="ENSDCDT00010068268.1">
    <property type="protein sequence ID" value="ENSDCDP00010057582.1"/>
    <property type="gene ID" value="ENSDCDG00010032574.1"/>
</dbReference>
<dbReference type="Gene3D" id="3.90.550.50">
    <property type="match status" value="2"/>
</dbReference>
<evidence type="ECO:0000256" key="4">
    <source>
        <dbReference type="ARBA" id="ARBA00022679"/>
    </source>
</evidence>
<comment type="similarity">
    <text evidence="2">Belongs to the glycosyltransferase 31 family.</text>
</comment>
<evidence type="ECO:0000256" key="5">
    <source>
        <dbReference type="ARBA" id="ARBA00022692"/>
    </source>
</evidence>
<proteinExistence type="inferred from homology"/>
<dbReference type="Pfam" id="PF02434">
    <property type="entry name" value="Fringe"/>
    <property type="match status" value="2"/>
</dbReference>
<dbReference type="GO" id="GO:0016757">
    <property type="term" value="F:glycosyltransferase activity"/>
    <property type="evidence" value="ECO:0007669"/>
    <property type="project" value="UniProtKB-KW"/>
</dbReference>
<feature type="domain" description="Fringe-like glycosyltransferase" evidence="10">
    <location>
        <begin position="127"/>
        <end position="204"/>
    </location>
</feature>
<evidence type="ECO:0000256" key="8">
    <source>
        <dbReference type="ARBA" id="ARBA00023136"/>
    </source>
</evidence>
<reference evidence="11" key="2">
    <citation type="submission" date="2025-08" db="UniProtKB">
        <authorList>
            <consortium name="Ensembl"/>
        </authorList>
    </citation>
    <scope>IDENTIFICATION</scope>
</reference>
<evidence type="ECO:0000256" key="9">
    <source>
        <dbReference type="ARBA" id="ARBA00037847"/>
    </source>
</evidence>
<keyword evidence="8" id="KW-0472">Membrane</keyword>
<reference evidence="11" key="3">
    <citation type="submission" date="2025-09" db="UniProtKB">
        <authorList>
            <consortium name="Ensembl"/>
        </authorList>
    </citation>
    <scope>IDENTIFICATION</scope>
</reference>
<dbReference type="GeneID" id="114792065"/>
<dbReference type="InterPro" id="IPR003378">
    <property type="entry name" value="Fringe-like_glycosylTrfase"/>
</dbReference>
<dbReference type="Proteomes" id="UP000694580">
    <property type="component" value="Chromosome 6"/>
</dbReference>
<dbReference type="AlphaFoldDB" id="A0AAY4EIY0"/>
<evidence type="ECO:0000256" key="7">
    <source>
        <dbReference type="ARBA" id="ARBA00022989"/>
    </source>
</evidence>